<dbReference type="Pfam" id="PF14844">
    <property type="entry name" value="PH_BEACH"/>
    <property type="match status" value="1"/>
</dbReference>
<dbReference type="Pfam" id="PF00400">
    <property type="entry name" value="WD40"/>
    <property type="match status" value="1"/>
</dbReference>
<dbReference type="SUPFAM" id="SSF50978">
    <property type="entry name" value="WD40 repeat-like"/>
    <property type="match status" value="1"/>
</dbReference>
<feature type="compositionally biased region" description="Polar residues" evidence="6">
    <location>
        <begin position="1759"/>
        <end position="1782"/>
    </location>
</feature>
<dbReference type="FunFam" id="1.10.1540.10:FF:000001">
    <property type="entry name" value="neurobeachin isoform X1"/>
    <property type="match status" value="1"/>
</dbReference>
<evidence type="ECO:0000313" key="10">
    <source>
        <dbReference type="EMBL" id="KND89195.1"/>
    </source>
</evidence>
<evidence type="ECO:0000256" key="2">
    <source>
        <dbReference type="ARBA" id="ARBA00022737"/>
    </source>
</evidence>
<dbReference type="PROSITE" id="PS51783">
    <property type="entry name" value="PH_BEACH"/>
    <property type="match status" value="1"/>
</dbReference>
<dbReference type="PROSITE" id="PS50197">
    <property type="entry name" value="BEACH"/>
    <property type="match status" value="1"/>
</dbReference>
<dbReference type="CDD" id="cd06071">
    <property type="entry name" value="Beach"/>
    <property type="match status" value="1"/>
</dbReference>
<sequence length="3099" mass="346074">MAPSPRRYRSSTSTSTSTSTQATSKSVEILRGLLDGLVSDAASPTDNGYPDIAKLVKALRNIAQHVAAPGTPTHPDDFRHARGFESVLGVLRGFSGYYDPHKRSEAEMLSLFKFLGACLSLLSAALRGHSGNRRFFRYRVEGGGWEALEQVIASIGLGGAEPDPWVSCHVFGKLLSFSLDDDALDLLCQSVAKALRPEVADSSRSDDNEDRPDEDEQWDLVLARSIESIGPSVREVVNSRTIIRFPETLRAVISFWMAIPRPHGSPASPSAVIVLETILCATSVSIYNRAAVHSTGVLSQFLQVAFGTEWLAEAERERLLAICRLLMFLGVNQPADTQFLLSAPRSEAADFCLEMMSKYAGPPFFQFDLSLHGHSSLELPSLGRSFPPQSSAGYTFTAWIRVETFDPKAHTTVFGVFDASQACFVLMYLERDTRNFILQTSVFSSKPSVRFKSVVFREKTWYHIAVVHRRPKTMTASKASLYVNGEFAEQIRCSYPHTPPLLNGNNESFASFNPNQNRTNPVQAFLGTPRELSGQTGTGVVLSRWSLASAHLFEDVLSDDYLAVHYGLGPRYQGNFQDSLGGFQTYQASATLGLRNEIVHPGKDENSDILRAVREKASSLLPESKILLSIIPSATFPENVQFLDTGLLRSLPRTSTRNLFRNSNQEGSPLAVNCAVPSLSDALFRTQGIASFRGTPIVAVPSYLDENLWRLAGFTPLALKLLEGATTVEETVRAIEIMFHCIRKSWRNSEAMERDNGYGILGMLLRFKIGLGSIAAGDVPVSRLLISNEDRDSLAFRVLSLILGFIGYNHKDPIESFIVNPLAYRILLIDLDIWRKSAPRVQELYYKQFMTFAVNSKHHEFNSRRLIRMRIVKRLLDAMKGEGISDEVVDHFVTAFDALVKSNLSQEVMRSLSLYITYAFHTPASSVSRTPKPLSALSRSSTPGPMKRLAGDISRTQSPPVGYRFLTKKQLGTRVLIMYSRILCEKGNLNNVKKFARTVTNKWLLYLLADDDATIVLHGCKILARLLVAHGSSYTSKFSGKSGGFTIMASRLKRFWDIPTLWPICFSILFGYDVAEINFSRDFDHASLLDILGKRKIVYPESLILITSMLQHGLKEVMKHQDDPESPAKAAPPDGLAKLDGRHRAKSMDLAKALETRCRHQIIPLLAFANNATVTFSKDYDRVASHAGVLQTTIRFLEELHVRSSEFRDFALTSEWVRMILSALYTIIVSTDAVTPDVELNSRDSALTFEGSDVIIRPIGGGSVPTPIVRTSSVDAVPSPQSTPPKGTPLRRASSFVLLTAQKESHSPAPHVAQLQEKKSVQSTGSFISDGLLNLVLGIFLDQVLARKDFSGFGLFTKVPPGFQEHQAYFESYILKKIISRLSDNIHANQKAICEPRILTNLSRLCLHMSEAIFEGWFIDGAEVMIDFSGMLLEFLQRPDVSKLKSVRLCSQALSTIRSCLLRIILLRLSDLDSAQVTEKDAKDFMNKLAYWQMSILECFSQDDEYLKLFWYQLYTKLIDDKLSIRMAAANFLRIILVQKPEESVAMIRSCMTPDQRQLSRDFQKLTEVDDETFVLWVDQHRPSLDGLFFDSMAKTWEDFVSTENQRTFETAKGRLSKRKERLRAWCAEAVSAEKILLNHEVGNSAWMKSIYNSEYFKYQRLLQDQQDDLAFLTEAYKRMERDLRRPGAVFSEPVTLKWKLDRTEGRNRMRLRLLPDSPAIDAKYQPKKKGADAVSAPLRVNTASNVTPRTGTPEVPAPSSNLDGSDDASTLNPEPTSSDQPDSAFAPEEDFELVDDPNDPNEGDENFEDKNRKVMRRLEHGDQVQAAYNMSRITGLEACEGLLIVGKGALYMMDNVFQCANGDIVNVWQAPPEERDPFTMVVTGAKTLEKRQNSGPRDQESRHWRWHDVISVSKRRFLFRDVAIEIFFTDGRSYLLTTINPTVRDELFVKMLSKAPHTSTVNALPNPEDAWRLEALKTFDESPQGFGAGLGSRLGTLFNSSSWNPIMKRWQRGEVSNFHYLMMVNTMAGRTFNDLTQYPVFPWILADYNSEDLDLEDPATFRDLSKPMGAQTQSRVSGFVETYNALQEIGQTPFHYGTHYSSAMIVSSYLIRLPPFVQSYLLVQGDSFDHADRLFQSVGDAWKSASSNNKTDVRELIPEFFCLPEFLTNINGYDFGRRQSNGARVDHVALPPWAKSDPKIFIAKHREALESPYVSENLHHWIDLVFGCKQRGEAAVENLNVFHHLSYAGASDLDRITDANERAITAGVIHNFGQTPHQVFSKPHPPREYTQCPVRRLDTGVFSLSCLSHPLLESHDRVATLVHAPKLDRLLCAPPLRLNLPPYDKFLEWGYADSSIRFFFSDNRKVNLRSVVKHGKLTDEHKPAGLFENLHTGQISCACFADSKTLITAGEDCVVSVYTVHTTPGKPVDLVPRSSVFGHKTPVTAIAVSKAFSTFVTASSDGQAFLWDLNQLSFIRKLPLVRAVECARINDVSGEILLCSGPNVLLYTLNGVLILDQNVCLDQDDYVHSCAFYEGAGDEWLENHLIFTGHSRGRVNVWRKSILGGKWTLELLRKLDRADYKSEKGENTEAGITCITPMPTCLYTGDDDGRVHHPCAITPHKLALARLRIPKPVVKLINSTLSHDRTESKDAVASERDCLALRGSGGGGEHDGQSPARSAGRRRGQGCVQAVPRRPDGYETPRSEELKLFHLGERTYDHLLFMPTKIKGLGPNLTPNLLIDFVNAKGNILVALSSTTPASTSIVSLLSELDITLPAERTGTVVDHFNFDSLSAAEAHDVLVLDAPAAVRTGLKEYFHIPGGVLALPHVTGHVLGQSHLLAPVLRAPSTAYSYNPKEQPDAVDPDELFAAGGQLALVSTMQARNSARVAVLGSVEMLQDKWLEAKVARVGDKKVKSENREFAKRLSGWTFQEIGVLRVNNIEHRLKGDNETNPGIYRIKTDVSYSISVSEHVWDRWVPCVLPEGDNLQLEFSMLSPFHRLNLVPSLATKTATVFTSDFTLPDQHGIFNFKVNFKRPFLTYVEEKNTVSVRHIAHDEWPRSYVISGAWPWLSGIAATATGFVGFCALWMYSKPTDKAGKRV</sequence>
<dbReference type="Gene3D" id="2.30.29.30">
    <property type="entry name" value="Pleckstrin-homology domain (PH domain)/Phosphotyrosine-binding domain (PTB)"/>
    <property type="match status" value="1"/>
</dbReference>
<dbReference type="InterPro" id="IPR055457">
    <property type="entry name" value="OST48_N"/>
</dbReference>
<reference evidence="10 11" key="1">
    <citation type="journal article" date="2015" name="BMC Genomics">
        <title>The genome of the truffle-parasite Tolypocladium ophioglossoides and the evolution of antifungal peptaibiotics.</title>
        <authorList>
            <person name="Quandt C.A."/>
            <person name="Bushley K.E."/>
            <person name="Spatafora J.W."/>
        </authorList>
    </citation>
    <scope>NUCLEOTIDE SEQUENCE [LARGE SCALE GENOMIC DNA]</scope>
    <source>
        <strain evidence="10 11">CBS 100239</strain>
    </source>
</reference>
<dbReference type="InterPro" id="IPR036372">
    <property type="entry name" value="BEACH_dom_sf"/>
</dbReference>
<dbReference type="InterPro" id="IPR056252">
    <property type="entry name" value="Alfy-like_Arm-like"/>
</dbReference>
<feature type="region of interest" description="Disordered" evidence="6">
    <location>
        <begin position="925"/>
        <end position="953"/>
    </location>
</feature>
<evidence type="ECO:0000256" key="6">
    <source>
        <dbReference type="SAM" id="MobiDB-lite"/>
    </source>
</evidence>
<proteinExistence type="predicted"/>
<organism evidence="10 11">
    <name type="scientific">Tolypocladium ophioglossoides (strain CBS 100239)</name>
    <name type="common">Snaketongue truffleclub</name>
    <name type="synonym">Elaphocordyceps ophioglossoides</name>
    <dbReference type="NCBI Taxonomy" id="1163406"/>
    <lineage>
        <taxon>Eukaryota</taxon>
        <taxon>Fungi</taxon>
        <taxon>Dikarya</taxon>
        <taxon>Ascomycota</taxon>
        <taxon>Pezizomycotina</taxon>
        <taxon>Sordariomycetes</taxon>
        <taxon>Hypocreomycetidae</taxon>
        <taxon>Hypocreales</taxon>
        <taxon>Ophiocordycipitaceae</taxon>
        <taxon>Tolypocladium</taxon>
    </lineage>
</organism>
<keyword evidence="1 5" id="KW-0853">WD repeat</keyword>
<keyword evidence="11" id="KW-1185">Reference proteome</keyword>
<dbReference type="Gene3D" id="2.130.10.10">
    <property type="entry name" value="YVTN repeat-like/Quinoprotein amine dehydrogenase"/>
    <property type="match status" value="1"/>
</dbReference>
<dbReference type="InterPro" id="IPR011993">
    <property type="entry name" value="PH-like_dom_sf"/>
</dbReference>
<evidence type="ECO:0000259" key="8">
    <source>
        <dbReference type="PROSITE" id="PS50197"/>
    </source>
</evidence>
<dbReference type="InterPro" id="IPR055459">
    <property type="entry name" value="OST48_MD"/>
</dbReference>
<dbReference type="SUPFAM" id="SSF50729">
    <property type="entry name" value="PH domain-like"/>
    <property type="match status" value="1"/>
</dbReference>
<evidence type="ECO:0000256" key="3">
    <source>
        <dbReference type="ARBA" id="ARBA00054699"/>
    </source>
</evidence>
<dbReference type="SUPFAM" id="SSF81837">
    <property type="entry name" value="BEACH domain"/>
    <property type="match status" value="1"/>
</dbReference>
<dbReference type="CDD" id="cd01201">
    <property type="entry name" value="PH_BEACH"/>
    <property type="match status" value="1"/>
</dbReference>
<dbReference type="Gene3D" id="1.10.1540.10">
    <property type="entry name" value="BEACH domain"/>
    <property type="match status" value="1"/>
</dbReference>
<dbReference type="PANTHER" id="PTHR46108">
    <property type="entry name" value="BLUE CHEESE"/>
    <property type="match status" value="1"/>
</dbReference>
<feature type="domain" description="BEACH" evidence="8">
    <location>
        <begin position="1996"/>
        <end position="2288"/>
    </location>
</feature>
<dbReference type="PROSITE" id="PS50294">
    <property type="entry name" value="WD_REPEATS_REGION"/>
    <property type="match status" value="1"/>
</dbReference>
<evidence type="ECO:0000256" key="4">
    <source>
        <dbReference type="ARBA" id="ARBA00073334"/>
    </source>
</evidence>
<feature type="compositionally biased region" description="Polar residues" evidence="6">
    <location>
        <begin position="1742"/>
        <end position="1751"/>
    </location>
</feature>
<dbReference type="UniPathway" id="UPA00378"/>
<evidence type="ECO:0000313" key="11">
    <source>
        <dbReference type="Proteomes" id="UP000036947"/>
    </source>
</evidence>
<feature type="region of interest" description="Disordered" evidence="6">
    <location>
        <begin position="1722"/>
        <end position="1785"/>
    </location>
</feature>
<gene>
    <name evidence="10" type="ORF">TOPH_06180</name>
</gene>
<dbReference type="Proteomes" id="UP000036947">
    <property type="component" value="Unassembled WGS sequence"/>
</dbReference>
<keyword evidence="2" id="KW-0677">Repeat</keyword>
<dbReference type="Pfam" id="PF13385">
    <property type="entry name" value="Laminin_G_3"/>
    <property type="match status" value="1"/>
</dbReference>
<dbReference type="SUPFAM" id="SSF49899">
    <property type="entry name" value="Concanavalin A-like lectins/glucanases"/>
    <property type="match status" value="1"/>
</dbReference>
<dbReference type="InterPro" id="IPR023362">
    <property type="entry name" value="PH-BEACH_dom"/>
</dbReference>
<dbReference type="InterPro" id="IPR001680">
    <property type="entry name" value="WD40_rpt"/>
</dbReference>
<dbReference type="InterPro" id="IPR000409">
    <property type="entry name" value="BEACH_dom"/>
</dbReference>
<feature type="region of interest" description="Disordered" evidence="6">
    <location>
        <begin position="1"/>
        <end position="24"/>
    </location>
</feature>
<protein>
    <recommendedName>
        <fullName evidence="4">Beige protein homolog 1</fullName>
    </recommendedName>
</protein>
<dbReference type="InterPro" id="IPR051944">
    <property type="entry name" value="BEACH_domain_protein"/>
</dbReference>
<dbReference type="Pfam" id="PF23295">
    <property type="entry name" value="Arm_4"/>
    <property type="match status" value="1"/>
</dbReference>
<dbReference type="PROSITE" id="PS50082">
    <property type="entry name" value="WD_REPEATS_2"/>
    <property type="match status" value="1"/>
</dbReference>
<dbReference type="Pfam" id="PF02138">
    <property type="entry name" value="Beach"/>
    <property type="match status" value="1"/>
</dbReference>
<feature type="domain" description="BEACH-type PH" evidence="9">
    <location>
        <begin position="1820"/>
        <end position="1953"/>
    </location>
</feature>
<keyword evidence="7" id="KW-1133">Transmembrane helix</keyword>
<dbReference type="SMART" id="SM01026">
    <property type="entry name" value="Beach"/>
    <property type="match status" value="1"/>
</dbReference>
<evidence type="ECO:0000256" key="7">
    <source>
        <dbReference type="SAM" id="Phobius"/>
    </source>
</evidence>
<feature type="transmembrane region" description="Helical" evidence="7">
    <location>
        <begin position="3065"/>
        <end position="3088"/>
    </location>
</feature>
<keyword evidence="7" id="KW-0812">Transmembrane</keyword>
<keyword evidence="7" id="KW-0472">Membrane</keyword>
<evidence type="ECO:0000256" key="5">
    <source>
        <dbReference type="PROSITE-ProRule" id="PRU00221"/>
    </source>
</evidence>
<dbReference type="InterPro" id="IPR015943">
    <property type="entry name" value="WD40/YVTN_repeat-like_dom_sf"/>
</dbReference>
<dbReference type="OrthoDB" id="26681at2759"/>
<dbReference type="EMBL" id="LFRF01000020">
    <property type="protein sequence ID" value="KND89195.1"/>
    <property type="molecule type" value="Genomic_DNA"/>
</dbReference>
<dbReference type="Gene3D" id="2.60.120.200">
    <property type="match status" value="1"/>
</dbReference>
<evidence type="ECO:0000259" key="9">
    <source>
        <dbReference type="PROSITE" id="PS51783"/>
    </source>
</evidence>
<dbReference type="STRING" id="1163406.A0A0L0N5U7"/>
<feature type="compositionally biased region" description="Low complexity" evidence="6">
    <location>
        <begin position="10"/>
        <end position="24"/>
    </location>
</feature>
<accession>A0A0L0N5U7</accession>
<dbReference type="PANTHER" id="PTHR46108:SF4">
    <property type="entry name" value="BLUE CHEESE"/>
    <property type="match status" value="1"/>
</dbReference>
<comment type="function">
    <text evidence="3">May be involved in protein sorting and cell wall formation.</text>
</comment>
<dbReference type="InterPro" id="IPR013320">
    <property type="entry name" value="ConA-like_dom_sf"/>
</dbReference>
<name>A0A0L0N5U7_TOLOC</name>
<feature type="region of interest" description="Disordered" evidence="6">
    <location>
        <begin position="2661"/>
        <end position="2700"/>
    </location>
</feature>
<feature type="repeat" description="WD" evidence="5">
    <location>
        <begin position="2437"/>
        <end position="2478"/>
    </location>
</feature>
<dbReference type="SMART" id="SM00320">
    <property type="entry name" value="WD40"/>
    <property type="match status" value="2"/>
</dbReference>
<dbReference type="Pfam" id="PF23358">
    <property type="entry name" value="OST48_MD"/>
    <property type="match status" value="1"/>
</dbReference>
<dbReference type="Pfam" id="PF03345">
    <property type="entry name" value="OST48_N"/>
    <property type="match status" value="1"/>
</dbReference>
<evidence type="ECO:0000256" key="1">
    <source>
        <dbReference type="ARBA" id="ARBA00022574"/>
    </source>
</evidence>
<comment type="caution">
    <text evidence="10">The sequence shown here is derived from an EMBL/GenBank/DDBJ whole genome shotgun (WGS) entry which is preliminary data.</text>
</comment>
<dbReference type="InterPro" id="IPR036322">
    <property type="entry name" value="WD40_repeat_dom_sf"/>
</dbReference>